<evidence type="ECO:0000256" key="1">
    <source>
        <dbReference type="ARBA" id="ARBA00004141"/>
    </source>
</evidence>
<dbReference type="FunFam" id="1.10.3430.10:FF:000006">
    <property type="entry name" value="Ammonium transporter"/>
    <property type="match status" value="1"/>
</dbReference>
<evidence type="ECO:0000256" key="3">
    <source>
        <dbReference type="ARBA" id="ARBA00022448"/>
    </source>
</evidence>
<dbReference type="Gene3D" id="1.10.3430.10">
    <property type="entry name" value="Ammonium transporter AmtB like domains"/>
    <property type="match status" value="1"/>
</dbReference>
<keyword evidence="4 8" id="KW-0812">Transmembrane</keyword>
<sequence length="766" mass="83136">MQRFSIGSCRGKKQERRTQKARDGFLKYLDLAEDGERLDALVVIRDEIDHPVAVLPQLLRIHRLQRALPVRSETRKSRRVREGRADQQTERRRSVAETTLTSGKGIRYLQEATKNPSGGREERVYRTGPALDDIRVAYTAKWIRIGCGLSLYSYKLHQNTSPSLPPNCTGTSLFIGYEDVLRVGPTFFFYSIQEYSSTNTHSVCKNNMKKNVSLIPILQPIKRALFRSSVSACSAILSTLASPRSAEMSSCLSELAPLLGGAANSSAAASYICNQFTDASFAIDTTYLLFSAYLVFAMQLGFAMLCAGSVRAKNTMNIMLTNVIDAAAGGLFYYLFGYAFAFGGPSNGFIGKHFFGLKEVPQPSFDYSNFLYQWAFAIAAAGITSGSIAERTQFVAYLIYSAFLTGFVYPNRIIDSSVLVDVTVMMMMMMDDRFWSGDGWAAAARNPGESLLFKSGVIDFAGSGVVHMVGGIAGLWGALIEGPRIGRFDHVGRSVALRGHSATLVVLGTFLLWFGWYGFNPGSFNVIFKTYGPSGSIHGQWSAVGRTAVTTTLAGCTAALTTLFGKRVQTGHWNVVDVCNGLLGGFAAITSGCSVVDPWAAIICGFFSAWVLIGLNKLAATLKYDDPLEAAQLHGGCGAWGIIFTALFAREKYVNEVYPGRPGRPYGLFMGGGGRLLAAHVIQILVILGWVSCTMGPLFFALHKLGLLRISAEDETAGMDLTRHGGFAYVYHDEDSSAHDGGGGFMLKSAAARVEPRPTPATTGQV</sequence>
<dbReference type="InterPro" id="IPR018047">
    <property type="entry name" value="Ammonium_transpt_CS"/>
</dbReference>
<comment type="caution">
    <text evidence="11">The sequence shown here is derived from an EMBL/GenBank/DDBJ whole genome shotgun (WGS) entry which is preliminary data.</text>
</comment>
<protein>
    <recommendedName>
        <fullName evidence="8">Ammonium transporter</fullName>
    </recommendedName>
</protein>
<name>A0A426YYY2_ENSVE</name>
<feature type="transmembrane region" description="Helical" evidence="8">
    <location>
        <begin position="501"/>
        <end position="519"/>
    </location>
</feature>
<comment type="similarity">
    <text evidence="2 8">Belongs to the ammonia transporter channel (TC 1.A.11.2) family.</text>
</comment>
<dbReference type="PANTHER" id="PTHR11730:SF121">
    <property type="entry name" value="AMMONIUM TRANSPORTER 1 MEMBER 1"/>
    <property type="match status" value="1"/>
</dbReference>
<dbReference type="EMBL" id="AMZH03009398">
    <property type="protein sequence ID" value="RRT56946.1"/>
    <property type="molecule type" value="Genomic_DNA"/>
</dbReference>
<evidence type="ECO:0000256" key="2">
    <source>
        <dbReference type="ARBA" id="ARBA00005887"/>
    </source>
</evidence>
<feature type="transmembrane region" description="Helical" evidence="8">
    <location>
        <begin position="599"/>
        <end position="619"/>
    </location>
</feature>
<evidence type="ECO:0000256" key="6">
    <source>
        <dbReference type="ARBA" id="ARBA00023136"/>
    </source>
</evidence>
<keyword evidence="5 8" id="KW-1133">Transmembrane helix</keyword>
<feature type="transmembrane region" description="Helical" evidence="8">
    <location>
        <begin position="331"/>
        <end position="350"/>
    </location>
</feature>
<feature type="transmembrane region" description="Helical" evidence="8">
    <location>
        <begin position="287"/>
        <end position="310"/>
    </location>
</feature>
<dbReference type="Pfam" id="PF00909">
    <property type="entry name" value="Ammonium_transp"/>
    <property type="match status" value="1"/>
</dbReference>
<feature type="transmembrane region" description="Helical" evidence="8">
    <location>
        <begin position="631"/>
        <end position="649"/>
    </location>
</feature>
<dbReference type="GO" id="GO:0008519">
    <property type="term" value="F:ammonium channel activity"/>
    <property type="evidence" value="ECO:0007669"/>
    <property type="project" value="InterPro"/>
</dbReference>
<feature type="transmembrane region" description="Helical" evidence="8">
    <location>
        <begin position="677"/>
        <end position="702"/>
    </location>
</feature>
<evidence type="ECO:0000256" key="7">
    <source>
        <dbReference type="ARBA" id="ARBA00023177"/>
    </source>
</evidence>
<organism evidence="11 12">
    <name type="scientific">Ensete ventricosum</name>
    <name type="common">Abyssinian banana</name>
    <name type="synonym">Musa ensete</name>
    <dbReference type="NCBI Taxonomy" id="4639"/>
    <lineage>
        <taxon>Eukaryota</taxon>
        <taxon>Viridiplantae</taxon>
        <taxon>Streptophyta</taxon>
        <taxon>Embryophyta</taxon>
        <taxon>Tracheophyta</taxon>
        <taxon>Spermatophyta</taxon>
        <taxon>Magnoliopsida</taxon>
        <taxon>Liliopsida</taxon>
        <taxon>Zingiberales</taxon>
        <taxon>Musaceae</taxon>
        <taxon>Ensete</taxon>
    </lineage>
</organism>
<accession>A0A426YYY2</accession>
<dbReference type="SUPFAM" id="SSF111352">
    <property type="entry name" value="Ammonium transporter"/>
    <property type="match status" value="1"/>
</dbReference>
<proteinExistence type="inferred from homology"/>
<feature type="domain" description="Ammonium transporter AmtB-like" evidence="10">
    <location>
        <begin position="287"/>
        <end position="729"/>
    </location>
</feature>
<feature type="transmembrane region" description="Helical" evidence="8">
    <location>
        <begin position="395"/>
        <end position="414"/>
    </location>
</feature>
<gene>
    <name evidence="11" type="ORF">B296_00040648</name>
</gene>
<evidence type="ECO:0000259" key="10">
    <source>
        <dbReference type="Pfam" id="PF00909"/>
    </source>
</evidence>
<dbReference type="GO" id="GO:0005886">
    <property type="term" value="C:plasma membrane"/>
    <property type="evidence" value="ECO:0007669"/>
    <property type="project" value="UniProtKB-SubCell"/>
</dbReference>
<comment type="caution">
    <text evidence="8">Lacks conserved residue(s) required for the propagation of feature annotation.</text>
</comment>
<dbReference type="GO" id="GO:0097272">
    <property type="term" value="P:ammonium homeostasis"/>
    <property type="evidence" value="ECO:0007669"/>
    <property type="project" value="TreeGrafter"/>
</dbReference>
<feature type="transmembrane region" description="Helical" evidence="8">
    <location>
        <begin position="370"/>
        <end position="388"/>
    </location>
</feature>
<feature type="transmembrane region" description="Helical" evidence="8">
    <location>
        <begin position="460"/>
        <end position="480"/>
    </location>
</feature>
<reference evidence="11 12" key="1">
    <citation type="journal article" date="2014" name="Agronomy (Basel)">
        <title>A Draft Genome Sequence for Ensete ventricosum, the Drought-Tolerant Tree Against Hunger.</title>
        <authorList>
            <person name="Harrison J."/>
            <person name="Moore K.A."/>
            <person name="Paszkiewicz K."/>
            <person name="Jones T."/>
            <person name="Grant M."/>
            <person name="Ambacheew D."/>
            <person name="Muzemil S."/>
            <person name="Studholme D.J."/>
        </authorList>
    </citation>
    <scope>NUCLEOTIDE SEQUENCE [LARGE SCALE GENOMIC DNA]</scope>
</reference>
<feature type="compositionally biased region" description="Basic and acidic residues" evidence="9">
    <location>
        <begin position="72"/>
        <end position="95"/>
    </location>
</feature>
<keyword evidence="7 8" id="KW-0924">Ammonia transport</keyword>
<dbReference type="PROSITE" id="PS01219">
    <property type="entry name" value="AMMONIUM_TRANSP"/>
    <property type="match status" value="1"/>
</dbReference>
<dbReference type="InterPro" id="IPR001905">
    <property type="entry name" value="Ammonium_transpt"/>
</dbReference>
<dbReference type="InterPro" id="IPR024041">
    <property type="entry name" value="NH4_transpt_AmtB-like_dom"/>
</dbReference>
<comment type="subcellular location">
    <subcellularLocation>
        <location evidence="8">Cell membrane</location>
        <topology evidence="8">Multi-pass membrane protein</topology>
    </subcellularLocation>
    <subcellularLocation>
        <location evidence="1">Membrane</location>
        <topology evidence="1">Multi-pass membrane protein</topology>
    </subcellularLocation>
</comment>
<dbReference type="Proteomes" id="UP000287651">
    <property type="component" value="Unassembled WGS sequence"/>
</dbReference>
<keyword evidence="6 8" id="KW-0472">Membrane</keyword>
<dbReference type="PANTHER" id="PTHR11730">
    <property type="entry name" value="AMMONIUM TRANSPORTER"/>
    <property type="match status" value="1"/>
</dbReference>
<feature type="region of interest" description="Disordered" evidence="9">
    <location>
        <begin position="71"/>
        <end position="97"/>
    </location>
</feature>
<dbReference type="AlphaFoldDB" id="A0A426YYY2"/>
<dbReference type="InterPro" id="IPR029020">
    <property type="entry name" value="Ammonium/urea_transptr"/>
</dbReference>
<evidence type="ECO:0000256" key="5">
    <source>
        <dbReference type="ARBA" id="ARBA00022989"/>
    </source>
</evidence>
<evidence type="ECO:0000313" key="12">
    <source>
        <dbReference type="Proteomes" id="UP000287651"/>
    </source>
</evidence>
<evidence type="ECO:0000256" key="4">
    <source>
        <dbReference type="ARBA" id="ARBA00022692"/>
    </source>
</evidence>
<evidence type="ECO:0000256" key="8">
    <source>
        <dbReference type="RuleBase" id="RU362002"/>
    </source>
</evidence>
<evidence type="ECO:0000313" key="11">
    <source>
        <dbReference type="EMBL" id="RRT56946.1"/>
    </source>
</evidence>
<dbReference type="NCBIfam" id="TIGR00836">
    <property type="entry name" value="amt"/>
    <property type="match status" value="1"/>
</dbReference>
<evidence type="ECO:0000256" key="9">
    <source>
        <dbReference type="SAM" id="MobiDB-lite"/>
    </source>
</evidence>
<keyword evidence="3 8" id="KW-0813">Transport</keyword>